<evidence type="ECO:0000313" key="2">
    <source>
        <dbReference type="EMBL" id="MBO8443509.1"/>
    </source>
</evidence>
<comment type="caution">
    <text evidence="2">The sequence shown here is derived from an EMBL/GenBank/DDBJ whole genome shotgun (WGS) entry which is preliminary data.</text>
</comment>
<dbReference type="SUPFAM" id="SSF52141">
    <property type="entry name" value="Uracil-DNA glycosylase-like"/>
    <property type="match status" value="1"/>
</dbReference>
<dbReference type="Proteomes" id="UP000823633">
    <property type="component" value="Unassembled WGS sequence"/>
</dbReference>
<dbReference type="InterPro" id="IPR005122">
    <property type="entry name" value="Uracil-DNA_glycosylase-like"/>
</dbReference>
<feature type="domain" description="Uracil-DNA glycosylase-like" evidence="1">
    <location>
        <begin position="124"/>
        <end position="240"/>
    </location>
</feature>
<name>A0A9D9E977_9SPIR</name>
<sequence length="253" mass="27807">MLERDSAAEYFLSLCDEALAAVAHDSLREEVESVEYRLEAQEDVAISAALRQAVEGPAAKDVPKEAAQAPRSATLALLDLESMLLDCHDCEAWLNRTDALSTGRGARNPVFLFVVDHVAGDGSFMGEHEKAFFDKWMQALHLDVSRECHFTSVIKCPSRADTIWKGCEDLLKRQIELLDPRVVVMLGSAGCFLATGSGDILAARGSVHEYCGHRTVCSFSPAQVLADYQGLRRPVWEDLKLAARLAGTDDRLK</sequence>
<evidence type="ECO:0000313" key="3">
    <source>
        <dbReference type="Proteomes" id="UP000823633"/>
    </source>
</evidence>
<gene>
    <name evidence="2" type="ORF">IAC42_07090</name>
</gene>
<accession>A0A9D9E977</accession>
<reference evidence="2" key="1">
    <citation type="submission" date="2020-10" db="EMBL/GenBank/DDBJ databases">
        <authorList>
            <person name="Gilroy R."/>
        </authorList>
    </citation>
    <scope>NUCLEOTIDE SEQUENCE</scope>
    <source>
        <strain evidence="2">11167</strain>
    </source>
</reference>
<dbReference type="InterPro" id="IPR036895">
    <property type="entry name" value="Uracil-DNA_glycosylase-like_sf"/>
</dbReference>
<evidence type="ECO:0000259" key="1">
    <source>
        <dbReference type="Pfam" id="PF03167"/>
    </source>
</evidence>
<dbReference type="Gene3D" id="3.40.470.10">
    <property type="entry name" value="Uracil-DNA glycosylase-like domain"/>
    <property type="match status" value="1"/>
</dbReference>
<reference evidence="2" key="2">
    <citation type="journal article" date="2021" name="PeerJ">
        <title>Extensive microbial diversity within the chicken gut microbiome revealed by metagenomics and culture.</title>
        <authorList>
            <person name="Gilroy R."/>
            <person name="Ravi A."/>
            <person name="Getino M."/>
            <person name="Pursley I."/>
            <person name="Horton D.L."/>
            <person name="Alikhan N.F."/>
            <person name="Baker D."/>
            <person name="Gharbi K."/>
            <person name="Hall N."/>
            <person name="Watson M."/>
            <person name="Adriaenssens E.M."/>
            <person name="Foster-Nyarko E."/>
            <person name="Jarju S."/>
            <person name="Secka A."/>
            <person name="Antonio M."/>
            <person name="Oren A."/>
            <person name="Chaudhuri R.R."/>
            <person name="La Ragione R."/>
            <person name="Hildebrand F."/>
            <person name="Pallen M.J."/>
        </authorList>
    </citation>
    <scope>NUCLEOTIDE SEQUENCE</scope>
    <source>
        <strain evidence="2">11167</strain>
    </source>
</reference>
<proteinExistence type="predicted"/>
<protein>
    <recommendedName>
        <fullName evidence="1">Uracil-DNA glycosylase-like domain-containing protein</fullName>
    </recommendedName>
</protein>
<organism evidence="2 3">
    <name type="scientific">Candidatus Aphodenecus pullistercoris</name>
    <dbReference type="NCBI Taxonomy" id="2840669"/>
    <lineage>
        <taxon>Bacteria</taxon>
        <taxon>Pseudomonadati</taxon>
        <taxon>Spirochaetota</taxon>
        <taxon>Spirochaetia</taxon>
        <taxon>Spirochaetales</taxon>
        <taxon>Candidatus Aphodenecus</taxon>
    </lineage>
</organism>
<dbReference type="EMBL" id="JADIMU010000045">
    <property type="protein sequence ID" value="MBO8443509.1"/>
    <property type="molecule type" value="Genomic_DNA"/>
</dbReference>
<dbReference type="Pfam" id="PF03167">
    <property type="entry name" value="UDG"/>
    <property type="match status" value="1"/>
</dbReference>
<dbReference type="AlphaFoldDB" id="A0A9D9E977"/>